<proteinExistence type="inferred from homology"/>
<evidence type="ECO:0000256" key="2">
    <source>
        <dbReference type="SAM" id="MobiDB-lite"/>
    </source>
</evidence>
<reference evidence="5 6" key="1">
    <citation type="submission" date="2019-06" db="EMBL/GenBank/DDBJ databases">
        <title>Whole genome shotgun sequence of Acetobacter peroxydans NBRC 13755.</title>
        <authorList>
            <person name="Hosoyama A."/>
            <person name="Uohara A."/>
            <person name="Ohji S."/>
            <person name="Ichikawa N."/>
        </authorList>
    </citation>
    <scope>NUCLEOTIDE SEQUENCE [LARGE SCALE GENOMIC DNA]</scope>
    <source>
        <strain evidence="5 6">NBRC 13755</strain>
    </source>
</reference>
<evidence type="ECO:0000259" key="4">
    <source>
        <dbReference type="Pfam" id="PF17782"/>
    </source>
</evidence>
<organism evidence="5 6">
    <name type="scientific">Acetobacter peroxydans</name>
    <dbReference type="NCBI Taxonomy" id="104098"/>
    <lineage>
        <taxon>Bacteria</taxon>
        <taxon>Pseudomonadati</taxon>
        <taxon>Pseudomonadota</taxon>
        <taxon>Alphaproteobacteria</taxon>
        <taxon>Acetobacterales</taxon>
        <taxon>Acetobacteraceae</taxon>
        <taxon>Acetobacter</taxon>
    </lineage>
</organism>
<dbReference type="AlphaFoldDB" id="A0A4Y3TU06"/>
<dbReference type="Gene3D" id="1.10.10.10">
    <property type="entry name" value="Winged helix-like DNA-binding domain superfamily/Winged helix DNA-binding domain"/>
    <property type="match status" value="1"/>
</dbReference>
<sequence>MSASSLPASLPFGTLVACLRLARTEQVGPRQWHRLMGLYKTPEAALEALCATRRRPTGRGGKTLTPAPEADILREIEATLAIGGRFLTLLDAGYPAPLRHVPDAPVVLSALGDTACLHKAAIGIVGARNASAAGLRLAESLSTELAEAGLVVVSGLARGIDTAAHRGALHRRGLTVAAIAGGLDRPYPPENAALQARIAEQGAIITEAPLGTAPLGRHFPRRNRLIAGLALGCVVVEAAPHSGTLITARMACDYGRELFAVPGSPLDPRCRGSNDLIRNGAVLTESAADILPHINSLRAGLPPVWEDALPLLSRRLATPPPAPQLSTTALPAGQQVSDAGTATTEPECCATPSAHPARPAAPPPRTPTHPDPASEARGNVPQDILDLLSFTPIAVDDLIRRCQFSASAVLIALTELELSGRIITTVGGHVALAGGQAETRG</sequence>
<gene>
    <name evidence="5" type="ORF">APE01nite_07560</name>
</gene>
<name>A0A4Y3TU06_9PROT</name>
<dbReference type="Pfam" id="PF02481">
    <property type="entry name" value="DNA_processg_A"/>
    <property type="match status" value="1"/>
</dbReference>
<dbReference type="Proteomes" id="UP000317730">
    <property type="component" value="Unassembled WGS sequence"/>
</dbReference>
<feature type="compositionally biased region" description="Polar residues" evidence="2">
    <location>
        <begin position="324"/>
        <end position="344"/>
    </location>
</feature>
<evidence type="ECO:0000256" key="1">
    <source>
        <dbReference type="ARBA" id="ARBA00006525"/>
    </source>
</evidence>
<feature type="compositionally biased region" description="Pro residues" evidence="2">
    <location>
        <begin position="359"/>
        <end position="370"/>
    </location>
</feature>
<comment type="caution">
    <text evidence="5">The sequence shown here is derived from an EMBL/GenBank/DDBJ whole genome shotgun (WGS) entry which is preliminary data.</text>
</comment>
<dbReference type="SUPFAM" id="SSF102405">
    <property type="entry name" value="MCP/YpsA-like"/>
    <property type="match status" value="1"/>
</dbReference>
<dbReference type="InterPro" id="IPR041614">
    <property type="entry name" value="DprA_WH"/>
</dbReference>
<dbReference type="OrthoDB" id="9785707at2"/>
<keyword evidence="6" id="KW-1185">Reference proteome</keyword>
<dbReference type="InterPro" id="IPR003488">
    <property type="entry name" value="DprA"/>
</dbReference>
<evidence type="ECO:0000313" key="5">
    <source>
        <dbReference type="EMBL" id="GEB84959.1"/>
    </source>
</evidence>
<dbReference type="InterPro" id="IPR057666">
    <property type="entry name" value="DrpA_SLOG"/>
</dbReference>
<dbReference type="RefSeq" id="WP_141374905.1">
    <property type="nucleotide sequence ID" value="NZ_BAPL01000016.1"/>
</dbReference>
<dbReference type="Pfam" id="PF21102">
    <property type="entry name" value="DprA_N"/>
    <property type="match status" value="1"/>
</dbReference>
<dbReference type="NCBIfam" id="TIGR00732">
    <property type="entry name" value="dprA"/>
    <property type="match status" value="1"/>
</dbReference>
<accession>A0A4Y3TU06</accession>
<dbReference type="PANTHER" id="PTHR43022">
    <property type="entry name" value="PROTEIN SMF"/>
    <property type="match status" value="1"/>
</dbReference>
<feature type="domain" description="Smf/DprA SLOG" evidence="3">
    <location>
        <begin position="86"/>
        <end position="293"/>
    </location>
</feature>
<feature type="domain" description="DprA winged helix" evidence="4">
    <location>
        <begin position="370"/>
        <end position="428"/>
    </location>
</feature>
<evidence type="ECO:0000259" key="3">
    <source>
        <dbReference type="Pfam" id="PF02481"/>
    </source>
</evidence>
<dbReference type="Pfam" id="PF17782">
    <property type="entry name" value="WHD_DprA"/>
    <property type="match status" value="1"/>
</dbReference>
<dbReference type="EMBL" id="BJMV01000003">
    <property type="protein sequence ID" value="GEB84959.1"/>
    <property type="molecule type" value="Genomic_DNA"/>
</dbReference>
<feature type="region of interest" description="Disordered" evidence="2">
    <location>
        <begin position="316"/>
        <end position="378"/>
    </location>
</feature>
<comment type="similarity">
    <text evidence="1">Belongs to the DprA/Smf family.</text>
</comment>
<evidence type="ECO:0000313" key="6">
    <source>
        <dbReference type="Proteomes" id="UP000317730"/>
    </source>
</evidence>
<dbReference type="PANTHER" id="PTHR43022:SF1">
    <property type="entry name" value="PROTEIN SMF"/>
    <property type="match status" value="1"/>
</dbReference>
<dbReference type="InterPro" id="IPR036388">
    <property type="entry name" value="WH-like_DNA-bd_sf"/>
</dbReference>
<protein>
    <submittedName>
        <fullName evidence="5">DNA processing protein DprA</fullName>
    </submittedName>
</protein>
<dbReference type="Gene3D" id="3.40.50.450">
    <property type="match status" value="1"/>
</dbReference>
<dbReference type="GO" id="GO:0009294">
    <property type="term" value="P:DNA-mediated transformation"/>
    <property type="evidence" value="ECO:0007669"/>
    <property type="project" value="InterPro"/>
</dbReference>